<evidence type="ECO:0000256" key="7">
    <source>
        <dbReference type="ARBA" id="ARBA00023273"/>
    </source>
</evidence>
<dbReference type="InterPro" id="IPR001680">
    <property type="entry name" value="WD40_rpt"/>
</dbReference>
<evidence type="ECO:0000256" key="12">
    <source>
        <dbReference type="SAM" id="MobiDB-lite"/>
    </source>
</evidence>
<feature type="compositionally biased region" description="Basic and acidic residues" evidence="12">
    <location>
        <begin position="224"/>
        <end position="238"/>
    </location>
</feature>
<dbReference type="GO" id="GO:0005930">
    <property type="term" value="C:axoneme"/>
    <property type="evidence" value="ECO:0007669"/>
    <property type="project" value="UniProtKB-SubCell"/>
</dbReference>
<feature type="region of interest" description="Disordered" evidence="12">
    <location>
        <begin position="960"/>
        <end position="980"/>
    </location>
</feature>
<feature type="region of interest" description="Disordered" evidence="12">
    <location>
        <begin position="1359"/>
        <end position="1379"/>
    </location>
</feature>
<evidence type="ECO:0000256" key="8">
    <source>
        <dbReference type="ARBA" id="ARBA00023605"/>
    </source>
</evidence>
<evidence type="ECO:0000256" key="11">
    <source>
        <dbReference type="SAM" id="Coils"/>
    </source>
</evidence>
<evidence type="ECO:0000256" key="5">
    <source>
        <dbReference type="ARBA" id="ARBA00023054"/>
    </source>
</evidence>
<feature type="region of interest" description="Disordered" evidence="12">
    <location>
        <begin position="217"/>
        <end position="238"/>
    </location>
</feature>
<dbReference type="Proteomes" id="UP000232323">
    <property type="component" value="Unassembled WGS sequence"/>
</dbReference>
<evidence type="ECO:0000256" key="9">
    <source>
        <dbReference type="ARBA" id="ARBA00023662"/>
    </source>
</evidence>
<keyword evidence="5 11" id="KW-0175">Coiled coil</keyword>
<dbReference type="SUPFAM" id="SSF50978">
    <property type="entry name" value="WD40 repeat-like"/>
    <property type="match status" value="2"/>
</dbReference>
<keyword evidence="7" id="KW-0966">Cell projection</keyword>
<dbReference type="Gene3D" id="2.130.10.10">
    <property type="entry name" value="YVTN repeat-like/Quinoprotein amine dehydrogenase"/>
    <property type="match status" value="4"/>
</dbReference>
<evidence type="ECO:0000313" key="13">
    <source>
        <dbReference type="EMBL" id="GAX77753.1"/>
    </source>
</evidence>
<sequence length="1753" mass="192572">MSAQLILKCAFGYNGSQVQYISPSEVVWVCGNALIFQKIGSRTQRVLHGTSFGIQCFAVCKQLGLVAVAEKGPQPVVHVYRAADFNLLTTLSPLVSLGFSALAFSVDGQRLAVCIDEPDMTLNIYLWQQERLLIQTTLIAPVQHISFQPYNSDQLCTSGNGHLHVWRIDKLSNRYDITSHDADMHGINPTCHAWFPKGLYIGGSGGELLAIDPETLQPLQDPSSVKKQEDSAAQQHDHHVGNGDLLLELCSEEQVTISMNETHPAGNSSQLSKEETISSDLTHHEMDSSNAEGVEEGQTSRLLDGLKLIQATSSGAPVAAMVVSRDHVIVAGDGAIIRWFSHARLGYVRQQGHQPLIQKAEFSDGGFSAPLGLDLGGDQFNQVVLGGADGSIKIVELDSSSARVHEHQGGPLVEAHAGDVTGMAPHPGREGAVLSCGVDGTVRVWNLVSSPGLPPQCRCESRRTFSSAQTAIATSQKYPVAAIGSETGVLRLVSLSETSTRALQVTFRCRLHTSSIRCIIFSPCGKWVATTGDDKHIYLTLLKDHGASAVVIGSVSSQETITSLVWPSAPIGEESVLALLVSGGLLSVSVPNGLSAGGGRPSQHSDMHLSGREGVATKALKLEAPMLRAIGRGGDTKLGDLIGLGGDLMVHRLVIPDDYQAWTGIKGKAHKSDHRLGVHTAHEGALSCTRNGRLIASASADGHVATLTTNFEGELELIQVTSSRVHDVTTGGASAVSFDLSGRWMASAGAGGGMFLYETQGHAHVTLEPLHLAVPKLSPIDQDAFDEPNEMTEAEAHKKRLSEIPPPVAVQMADTGVISARLEELRQQLSAVIAANDTSDEIEKMDRTELIVDRGMVAELKAAADARVEALKDGIRKEHLHLEVIAERVRNACWESVDGQRGQFVTSIKGTGVEVYNFPLLNYNASTLRKVLTLRRMEVVEEKLTKQEMNALGGIAHQEEAETAPTPMGSSVPPVRGGGNAFTSPEDERFATGVETDGLEDVGTLMHDDMNLHGTLRKSAQLHFYRHQVLELKRQFNKDFEAVVKLKKIETDKILDFNGKMDETARDLLQLGAPPPSDERFIPTFPEDMKHVLTVRDEEVEAQRVMSDAERVKQGSRQGLEGAGGVIDSGLADRALKFMMGGNLTSKHVAQDPFALDRPAWMDGNPKLFSEEQIKEVREFLAAEKLMQEEKTKKVAALELELRSFKGNVEDCLQRFEEALQGLLAKRLKTQADVAALESRIIALCINLERCDATGDSVERELYQQTSALTDVRGRIVIDLSERKGALAELETRLAEMTVEDKQMDRNFKKEFVDAELFYTKLLHLYRWRSARGDEVPSGNTVAPTPSGISRVISRQLSRQTSARSVTTSTGNQPQAQATGLMTPVTQSVLQKREEMIRELAPTTMDPFPQLTSSESYLDTESGPDEVEILPDSMYPEGLDLEWWNKLVQYRAKKTRSEAEIRHQAHSAALLMKEVVKMGFDEAAIAAKVEVKMAAISSLRKERQEAIHDTDLQLYLKAGLVEAEPPTVVSSDMSSAVYIHRSLVEGLNQEVHMRGDKKVEIMKAIKDFKKGIYQLEWEHKRCDMMVEDLREKTKELQMLHVTRDLQSIFRDGEDRSAINELASLEALAKQREILHAKNLSDRQKKMRRVGKSIEEKKKQNNEVGQHMVTLESVLAEQERLRGSMQTTEDQNSRRMRSMVTHKRLKEIATAQQAEMSLLAAELDKLRLRTYPTFMDPNALAAALPPDTKSSLWK</sequence>
<name>A0A250X3U9_9CHLO</name>
<evidence type="ECO:0000256" key="6">
    <source>
        <dbReference type="ARBA" id="ARBA00023212"/>
    </source>
</evidence>
<accession>A0A250X3U9</accession>
<proteinExistence type="inferred from homology"/>
<keyword evidence="3 10" id="KW-0853">WD repeat</keyword>
<dbReference type="SMART" id="SM00320">
    <property type="entry name" value="WD40"/>
    <property type="match status" value="5"/>
</dbReference>
<comment type="subcellular location">
    <subcellularLocation>
        <location evidence="1">Cytoplasm</location>
        <location evidence="1">Cytoskeleton</location>
        <location evidence="1">Cilium axoneme</location>
    </subcellularLocation>
</comment>
<organism evidence="13 14">
    <name type="scientific">Chlamydomonas eustigma</name>
    <dbReference type="NCBI Taxonomy" id="1157962"/>
    <lineage>
        <taxon>Eukaryota</taxon>
        <taxon>Viridiplantae</taxon>
        <taxon>Chlorophyta</taxon>
        <taxon>core chlorophytes</taxon>
        <taxon>Chlorophyceae</taxon>
        <taxon>CS clade</taxon>
        <taxon>Chlamydomonadales</taxon>
        <taxon>Chlamydomonadaceae</taxon>
        <taxon>Chlamydomonas</taxon>
    </lineage>
</organism>
<evidence type="ECO:0000256" key="2">
    <source>
        <dbReference type="ARBA" id="ARBA00022490"/>
    </source>
</evidence>
<dbReference type="InterPro" id="IPR036322">
    <property type="entry name" value="WD40_repeat_dom_sf"/>
</dbReference>
<dbReference type="PANTHER" id="PTHR14885:SF1">
    <property type="entry name" value="CILIA- AND FLAGELLA-ASSOCIATED PROTEIN 43"/>
    <property type="match status" value="1"/>
</dbReference>
<dbReference type="Pfam" id="PF25828">
    <property type="entry name" value="CC_Cfap43"/>
    <property type="match status" value="2"/>
</dbReference>
<dbReference type="InterPro" id="IPR019775">
    <property type="entry name" value="WD40_repeat_CS"/>
</dbReference>
<dbReference type="InterPro" id="IPR015943">
    <property type="entry name" value="WD40/YVTN_repeat-like_dom_sf"/>
</dbReference>
<protein>
    <recommendedName>
        <fullName evidence="9">Cilia- and flagella-associated protein 43</fullName>
    </recommendedName>
</protein>
<keyword evidence="6" id="KW-0206">Cytoskeleton</keyword>
<keyword evidence="4" id="KW-0677">Repeat</keyword>
<dbReference type="PANTHER" id="PTHR14885">
    <property type="entry name" value="CILIA- AND FLAGELLA-ASSOCIATED PROTEIN 43-RELATED"/>
    <property type="match status" value="1"/>
</dbReference>
<evidence type="ECO:0000313" key="14">
    <source>
        <dbReference type="Proteomes" id="UP000232323"/>
    </source>
</evidence>
<keyword evidence="14" id="KW-1185">Reference proteome</keyword>
<evidence type="ECO:0000256" key="3">
    <source>
        <dbReference type="ARBA" id="ARBA00022574"/>
    </source>
</evidence>
<dbReference type="PROSITE" id="PS50294">
    <property type="entry name" value="WD_REPEATS_REGION"/>
    <property type="match status" value="1"/>
</dbReference>
<feature type="coiled-coil region" evidence="11">
    <location>
        <begin position="1280"/>
        <end position="1307"/>
    </location>
</feature>
<dbReference type="EMBL" id="BEGY01000027">
    <property type="protein sequence ID" value="GAX77753.1"/>
    <property type="molecule type" value="Genomic_DNA"/>
</dbReference>
<dbReference type="Pfam" id="PF00400">
    <property type="entry name" value="WD40"/>
    <property type="match status" value="2"/>
</dbReference>
<dbReference type="OrthoDB" id="535167at2759"/>
<evidence type="ECO:0000256" key="4">
    <source>
        <dbReference type="ARBA" id="ARBA00022737"/>
    </source>
</evidence>
<evidence type="ECO:0000256" key="10">
    <source>
        <dbReference type="PROSITE-ProRule" id="PRU00221"/>
    </source>
</evidence>
<keyword evidence="2" id="KW-0963">Cytoplasm</keyword>
<dbReference type="PROSITE" id="PS00678">
    <property type="entry name" value="WD_REPEATS_1"/>
    <property type="match status" value="1"/>
</dbReference>
<comment type="similarity">
    <text evidence="8">Belongs to the CFAP43 family.</text>
</comment>
<evidence type="ECO:0000256" key="1">
    <source>
        <dbReference type="ARBA" id="ARBA00004430"/>
    </source>
</evidence>
<gene>
    <name evidence="13" type="ORF">CEUSTIGMA_g5196.t1</name>
</gene>
<dbReference type="PROSITE" id="PS50082">
    <property type="entry name" value="WD_REPEATS_2"/>
    <property type="match status" value="1"/>
</dbReference>
<reference evidence="13 14" key="1">
    <citation type="submission" date="2017-08" db="EMBL/GenBank/DDBJ databases">
        <title>Acidophilic green algal genome provides insights into adaptation to an acidic environment.</title>
        <authorList>
            <person name="Hirooka S."/>
            <person name="Hirose Y."/>
            <person name="Kanesaki Y."/>
            <person name="Higuchi S."/>
            <person name="Fujiwara T."/>
            <person name="Onuma R."/>
            <person name="Era A."/>
            <person name="Ohbayashi R."/>
            <person name="Uzuka A."/>
            <person name="Nozaki H."/>
            <person name="Yoshikawa H."/>
            <person name="Miyagishima S.Y."/>
        </authorList>
    </citation>
    <scope>NUCLEOTIDE SEQUENCE [LARGE SCALE GENOMIC DNA]</scope>
    <source>
        <strain evidence="13 14">NIES-2499</strain>
    </source>
</reference>
<comment type="caution">
    <text evidence="13">The sequence shown here is derived from an EMBL/GenBank/DDBJ whole genome shotgun (WGS) entry which is preliminary data.</text>
</comment>
<dbReference type="GO" id="GO:0060271">
    <property type="term" value="P:cilium assembly"/>
    <property type="evidence" value="ECO:0007669"/>
    <property type="project" value="TreeGrafter"/>
</dbReference>
<feature type="repeat" description="WD" evidence="10">
    <location>
        <begin position="413"/>
        <end position="447"/>
    </location>
</feature>